<feature type="compositionally biased region" description="Low complexity" evidence="6">
    <location>
        <begin position="237"/>
        <end position="253"/>
    </location>
</feature>
<accession>A0ABM0JQ73</accession>
<dbReference type="RefSeq" id="XP_005098965.2">
    <property type="nucleotide sequence ID" value="XM_005098908.3"/>
</dbReference>
<dbReference type="InterPro" id="IPR009057">
    <property type="entry name" value="Homeodomain-like_sf"/>
</dbReference>
<comment type="subcellular location">
    <subcellularLocation>
        <location evidence="4 5">Nucleus</location>
    </subcellularLocation>
</comment>
<feature type="compositionally biased region" description="Basic residues" evidence="6">
    <location>
        <begin position="316"/>
        <end position="325"/>
    </location>
</feature>
<keyword evidence="8" id="KW-1185">Reference proteome</keyword>
<evidence type="ECO:0000256" key="2">
    <source>
        <dbReference type="ARBA" id="ARBA00023155"/>
    </source>
</evidence>
<sequence>MAALLNLTERQIKIWFQNRRMKFKKEQRSKNSLDKHGPKSEGSFSGSDTENSSCHGMPGLGGDRSPGLMDCPVIKSGGSGGGGGGGGSGENSEQSAGSTAAGGGGGGGGDLNPLHLSPNSAHPGGDAPPPQHFLQPRISSRGGHSPGSTLNDLETVPGSGSSSCSLQGQGLPMPRSQSGGGMRLPHHDPSGGHPLSLPLHHQQQQQQKQQHIKCESPSSGGSMISPAHPVVASSLKQQQQQQQHPQQPPSSAHQPHHVQHESASPLPANHSPYSQHHNPQQQQPPPQQQQQQQAPPHPPPHHQPPHPGNHGNAFAHSHHPPHSRHYPPPNSNMLVAGSMYSDINPLDNHTHAHNPMTSHPGMGSPMNCSISSMGYGHGSYDYIPKLTHL</sequence>
<dbReference type="PANTHER" id="PTHR45664">
    <property type="entry name" value="PROTEIN ZERKNUELLT 1-RELATED"/>
    <property type="match status" value="1"/>
</dbReference>
<reference evidence="9" key="1">
    <citation type="submission" date="2025-08" db="UniProtKB">
        <authorList>
            <consortium name="RefSeq"/>
        </authorList>
    </citation>
    <scope>IDENTIFICATION</scope>
</reference>
<feature type="region of interest" description="Disordered" evidence="6">
    <location>
        <begin position="19"/>
        <end position="337"/>
    </location>
</feature>
<dbReference type="PROSITE" id="PS00027">
    <property type="entry name" value="HOMEOBOX_1"/>
    <property type="match status" value="1"/>
</dbReference>
<feature type="compositionally biased region" description="Low complexity" evidence="6">
    <location>
        <begin position="200"/>
        <end position="209"/>
    </location>
</feature>
<feature type="compositionally biased region" description="Basic and acidic residues" evidence="6">
    <location>
        <begin position="24"/>
        <end position="39"/>
    </location>
</feature>
<feature type="compositionally biased region" description="Polar residues" evidence="6">
    <location>
        <begin position="42"/>
        <end position="54"/>
    </location>
</feature>
<protein>
    <submittedName>
        <fullName evidence="9">Heavy metal-associated isoprenylated plant protein 33</fullName>
    </submittedName>
</protein>
<dbReference type="PANTHER" id="PTHR45664:SF12">
    <property type="entry name" value="PANCREAS_DUODENUM HOMEOBOX PROTEIN 1"/>
    <property type="match status" value="1"/>
</dbReference>
<feature type="compositionally biased region" description="Low complexity" evidence="6">
    <location>
        <begin position="158"/>
        <end position="171"/>
    </location>
</feature>
<feature type="DNA-binding region" description="Homeobox" evidence="4">
    <location>
        <begin position="3"/>
        <end position="27"/>
    </location>
</feature>
<feature type="compositionally biased region" description="Gly residues" evidence="6">
    <location>
        <begin position="77"/>
        <end position="89"/>
    </location>
</feature>
<dbReference type="CDD" id="cd00086">
    <property type="entry name" value="homeodomain"/>
    <property type="match status" value="1"/>
</dbReference>
<evidence type="ECO:0000259" key="7">
    <source>
        <dbReference type="PROSITE" id="PS50071"/>
    </source>
</evidence>
<evidence type="ECO:0000313" key="8">
    <source>
        <dbReference type="Proteomes" id="UP000694888"/>
    </source>
</evidence>
<feature type="compositionally biased region" description="Gly residues" evidence="6">
    <location>
        <begin position="100"/>
        <end position="110"/>
    </location>
</feature>
<dbReference type="InterPro" id="IPR001356">
    <property type="entry name" value="HD"/>
</dbReference>
<dbReference type="Gene3D" id="1.10.10.60">
    <property type="entry name" value="Homeodomain-like"/>
    <property type="match status" value="1"/>
</dbReference>
<keyword evidence="1 4" id="KW-0238">DNA-binding</keyword>
<evidence type="ECO:0000256" key="4">
    <source>
        <dbReference type="PROSITE-ProRule" id="PRU00108"/>
    </source>
</evidence>
<keyword evidence="2 4" id="KW-0371">Homeobox</keyword>
<proteinExistence type="predicted"/>
<organism evidence="8 9">
    <name type="scientific">Aplysia californica</name>
    <name type="common">California sea hare</name>
    <dbReference type="NCBI Taxonomy" id="6500"/>
    <lineage>
        <taxon>Eukaryota</taxon>
        <taxon>Metazoa</taxon>
        <taxon>Spiralia</taxon>
        <taxon>Lophotrochozoa</taxon>
        <taxon>Mollusca</taxon>
        <taxon>Gastropoda</taxon>
        <taxon>Heterobranchia</taxon>
        <taxon>Euthyneura</taxon>
        <taxon>Tectipleura</taxon>
        <taxon>Aplysiida</taxon>
        <taxon>Aplysioidea</taxon>
        <taxon>Aplysiidae</taxon>
        <taxon>Aplysia</taxon>
    </lineage>
</organism>
<gene>
    <name evidence="9" type="primary">LOC101846885</name>
</gene>
<dbReference type="InterPro" id="IPR017970">
    <property type="entry name" value="Homeobox_CS"/>
</dbReference>
<evidence type="ECO:0000256" key="3">
    <source>
        <dbReference type="ARBA" id="ARBA00023242"/>
    </source>
</evidence>
<evidence type="ECO:0000256" key="5">
    <source>
        <dbReference type="RuleBase" id="RU000682"/>
    </source>
</evidence>
<dbReference type="PROSITE" id="PS50071">
    <property type="entry name" value="HOMEOBOX_2"/>
    <property type="match status" value="1"/>
</dbReference>
<name>A0ABM0JQ73_APLCA</name>
<dbReference type="Pfam" id="PF00046">
    <property type="entry name" value="Homeodomain"/>
    <property type="match status" value="1"/>
</dbReference>
<dbReference type="SUPFAM" id="SSF46689">
    <property type="entry name" value="Homeodomain-like"/>
    <property type="match status" value="1"/>
</dbReference>
<dbReference type="GeneID" id="101846885"/>
<dbReference type="Proteomes" id="UP000694888">
    <property type="component" value="Unplaced"/>
</dbReference>
<evidence type="ECO:0000256" key="1">
    <source>
        <dbReference type="ARBA" id="ARBA00023125"/>
    </source>
</evidence>
<feature type="domain" description="Homeobox" evidence="7">
    <location>
        <begin position="1"/>
        <end position="26"/>
    </location>
</feature>
<evidence type="ECO:0000313" key="9">
    <source>
        <dbReference type="RefSeq" id="XP_005098965.2"/>
    </source>
</evidence>
<evidence type="ECO:0000256" key="6">
    <source>
        <dbReference type="SAM" id="MobiDB-lite"/>
    </source>
</evidence>
<keyword evidence="3 4" id="KW-0539">Nucleus</keyword>